<dbReference type="Gene3D" id="3.60.15.10">
    <property type="entry name" value="Ribonuclease Z/Hydroxyacylglutathione hydrolase-like"/>
    <property type="match status" value="1"/>
</dbReference>
<dbReference type="GO" id="GO:0006749">
    <property type="term" value="P:glutathione metabolic process"/>
    <property type="evidence" value="ECO:0007669"/>
    <property type="project" value="InterPro"/>
</dbReference>
<proteinExistence type="predicted"/>
<dbReference type="GO" id="GO:0050313">
    <property type="term" value="F:sulfur dioxygenase activity"/>
    <property type="evidence" value="ECO:0007669"/>
    <property type="project" value="InterPro"/>
</dbReference>
<dbReference type="Pfam" id="PF00753">
    <property type="entry name" value="Lactamase_B"/>
    <property type="match status" value="1"/>
</dbReference>
<dbReference type="PANTHER" id="PTHR43084:SF1">
    <property type="entry name" value="PERSULFIDE DIOXYGENASE ETHE1, MITOCHONDRIAL"/>
    <property type="match status" value="1"/>
</dbReference>
<dbReference type="CDD" id="cd07724">
    <property type="entry name" value="POD-like_MBL-fold"/>
    <property type="match status" value="1"/>
</dbReference>
<dbReference type="EMBL" id="BMFO01000001">
    <property type="protein sequence ID" value="GGF81939.1"/>
    <property type="molecule type" value="Genomic_DNA"/>
</dbReference>
<dbReference type="SUPFAM" id="SSF56281">
    <property type="entry name" value="Metallo-hydrolase/oxidoreductase"/>
    <property type="match status" value="1"/>
</dbReference>
<dbReference type="InterPro" id="IPR001279">
    <property type="entry name" value="Metallo-B-lactamas"/>
</dbReference>
<sequence length="292" mass="31897">MSESLHVDAFFDSATATFSYLLMDPDTRAAAVIDSVLDFDPKSGRTRTESAERIRMRAAELQAEVRWHLETHVHADHLSAAPYLKQALGGDIAIGDKVLAVQETFGRVFNLGPEFARDGRQFDRLLKDGERLALGSLSIEVIATPGHTPACLSYCLQADGLRHVFVGDTLFMPDYGTARCDFPGGDAATLYRSIQRLLALPPETRLYLCHDYPPAGRGPQHLTTVQAERDGNIHVRAGVSEAEFAAMRSARDATLAMPALLLPSVQVNMRAGHFPEPEGNGVSYLKLPLNAL</sequence>
<dbReference type="GO" id="GO:0046872">
    <property type="term" value="F:metal ion binding"/>
    <property type="evidence" value="ECO:0007669"/>
    <property type="project" value="UniProtKB-KW"/>
</dbReference>
<evidence type="ECO:0000313" key="3">
    <source>
        <dbReference type="EMBL" id="GGF81939.1"/>
    </source>
</evidence>
<organism evidence="3 4">
    <name type="scientific">Arenimonas maotaiensis</name>
    <dbReference type="NCBI Taxonomy" id="1446479"/>
    <lineage>
        <taxon>Bacteria</taxon>
        <taxon>Pseudomonadati</taxon>
        <taxon>Pseudomonadota</taxon>
        <taxon>Gammaproteobacteria</taxon>
        <taxon>Lysobacterales</taxon>
        <taxon>Lysobacteraceae</taxon>
        <taxon>Arenimonas</taxon>
    </lineage>
</organism>
<dbReference type="PANTHER" id="PTHR43084">
    <property type="entry name" value="PERSULFIDE DIOXYGENASE ETHE1"/>
    <property type="match status" value="1"/>
</dbReference>
<feature type="domain" description="Metallo-beta-lactamase" evidence="2">
    <location>
        <begin position="16"/>
        <end position="210"/>
    </location>
</feature>
<evidence type="ECO:0000256" key="1">
    <source>
        <dbReference type="ARBA" id="ARBA00022723"/>
    </source>
</evidence>
<dbReference type="InterPro" id="IPR044528">
    <property type="entry name" value="POD-like_MBL-fold"/>
</dbReference>
<name>A0A917CBA0_9GAMM</name>
<gene>
    <name evidence="3" type="ORF">GCM10010960_00020</name>
</gene>
<dbReference type="AlphaFoldDB" id="A0A917CBA0"/>
<reference evidence="3" key="1">
    <citation type="journal article" date="2014" name="Int. J. Syst. Evol. Microbiol.">
        <title>Complete genome sequence of Corynebacterium casei LMG S-19264T (=DSM 44701T), isolated from a smear-ripened cheese.</title>
        <authorList>
            <consortium name="US DOE Joint Genome Institute (JGI-PGF)"/>
            <person name="Walter F."/>
            <person name="Albersmeier A."/>
            <person name="Kalinowski J."/>
            <person name="Ruckert C."/>
        </authorList>
    </citation>
    <scope>NUCLEOTIDE SEQUENCE</scope>
    <source>
        <strain evidence="3">CGMCC 1.12726</strain>
    </source>
</reference>
<dbReference type="InterPro" id="IPR036866">
    <property type="entry name" value="RibonucZ/Hydroxyglut_hydro"/>
</dbReference>
<dbReference type="SMART" id="SM00849">
    <property type="entry name" value="Lactamase_B"/>
    <property type="match status" value="1"/>
</dbReference>
<comment type="caution">
    <text evidence="3">The sequence shown here is derived from an EMBL/GenBank/DDBJ whole genome shotgun (WGS) entry which is preliminary data.</text>
</comment>
<dbReference type="InterPro" id="IPR051682">
    <property type="entry name" value="Mito_Persulfide_Diox"/>
</dbReference>
<protein>
    <submittedName>
        <fullName evidence="3">MBL fold metallo-hydrolase</fullName>
    </submittedName>
</protein>
<keyword evidence="4" id="KW-1185">Reference proteome</keyword>
<keyword evidence="1" id="KW-0479">Metal-binding</keyword>
<dbReference type="RefSeq" id="WP_188446411.1">
    <property type="nucleotide sequence ID" value="NZ_BMFO01000001.1"/>
</dbReference>
<dbReference type="Proteomes" id="UP000632858">
    <property type="component" value="Unassembled WGS sequence"/>
</dbReference>
<evidence type="ECO:0000259" key="2">
    <source>
        <dbReference type="SMART" id="SM00849"/>
    </source>
</evidence>
<accession>A0A917CBA0</accession>
<evidence type="ECO:0000313" key="4">
    <source>
        <dbReference type="Proteomes" id="UP000632858"/>
    </source>
</evidence>
<dbReference type="GO" id="GO:0070813">
    <property type="term" value="P:hydrogen sulfide metabolic process"/>
    <property type="evidence" value="ECO:0007669"/>
    <property type="project" value="TreeGrafter"/>
</dbReference>
<reference evidence="3" key="2">
    <citation type="submission" date="2020-09" db="EMBL/GenBank/DDBJ databases">
        <authorList>
            <person name="Sun Q."/>
            <person name="Zhou Y."/>
        </authorList>
    </citation>
    <scope>NUCLEOTIDE SEQUENCE</scope>
    <source>
        <strain evidence="3">CGMCC 1.12726</strain>
    </source>
</reference>